<name>A0A857JID0_9ALTE</name>
<dbReference type="Proteomes" id="UP000464524">
    <property type="component" value="Chromosome"/>
</dbReference>
<dbReference type="KEGG" id="pmes:FX988_01274"/>
<reference evidence="1 2" key="1">
    <citation type="submission" date="2019-12" db="EMBL/GenBank/DDBJ databases">
        <title>Genome sequencing and assembly of endphytes of Porphyra tenera.</title>
        <authorList>
            <person name="Park J.M."/>
            <person name="Shin R."/>
            <person name="Jo S.H."/>
        </authorList>
    </citation>
    <scope>NUCLEOTIDE SEQUENCE [LARGE SCALE GENOMIC DNA]</scope>
    <source>
        <strain evidence="1 2">GPM4</strain>
    </source>
</reference>
<proteinExistence type="predicted"/>
<evidence type="ECO:0000313" key="1">
    <source>
        <dbReference type="EMBL" id="QHJ11052.1"/>
    </source>
</evidence>
<keyword evidence="2" id="KW-1185">Reference proteome</keyword>
<accession>A0A857JID0</accession>
<dbReference type="AlphaFoldDB" id="A0A857JID0"/>
<protein>
    <submittedName>
        <fullName evidence="1">Uncharacterized protein</fullName>
    </submittedName>
</protein>
<evidence type="ECO:0000313" key="2">
    <source>
        <dbReference type="Proteomes" id="UP000464524"/>
    </source>
</evidence>
<gene>
    <name evidence="1" type="ORF">FX988_01274</name>
</gene>
<dbReference type="EMBL" id="CP047656">
    <property type="protein sequence ID" value="QHJ11052.1"/>
    <property type="molecule type" value="Genomic_DNA"/>
</dbReference>
<sequence>MEVSYRILIIPIAELLQLIAIKICSECIR</sequence>
<organism evidence="1 2">
    <name type="scientific">Paraglaciecola mesophila</name>
    <dbReference type="NCBI Taxonomy" id="197222"/>
    <lineage>
        <taxon>Bacteria</taxon>
        <taxon>Pseudomonadati</taxon>
        <taxon>Pseudomonadota</taxon>
        <taxon>Gammaproteobacteria</taxon>
        <taxon>Alteromonadales</taxon>
        <taxon>Alteromonadaceae</taxon>
        <taxon>Paraglaciecola</taxon>
    </lineage>
</organism>